<dbReference type="AlphaFoldDB" id="A0A9K3JPP4"/>
<evidence type="ECO:0000313" key="1">
    <source>
        <dbReference type="EMBL" id="KAF5818778.1"/>
    </source>
</evidence>
<sequence length="111" mass="12506">MTKPRNRKTPKTTRNPALVSLKDPIFIIFNSKIKPLNPSKCFCSPIFEGKKNIKTPQFSFPKLPQITCFLQKKKKKKKKQYLKTLSSDGGGGWLVVMTAEMVYGDGGRDGL</sequence>
<gene>
    <name evidence="1" type="ORF">HanXRQr2_Chr02g0069991</name>
</gene>
<keyword evidence="2" id="KW-1185">Reference proteome</keyword>
<protein>
    <submittedName>
        <fullName evidence="1">Uncharacterized protein</fullName>
    </submittedName>
</protein>
<organism evidence="1 2">
    <name type="scientific">Helianthus annuus</name>
    <name type="common">Common sunflower</name>
    <dbReference type="NCBI Taxonomy" id="4232"/>
    <lineage>
        <taxon>Eukaryota</taxon>
        <taxon>Viridiplantae</taxon>
        <taxon>Streptophyta</taxon>
        <taxon>Embryophyta</taxon>
        <taxon>Tracheophyta</taxon>
        <taxon>Spermatophyta</taxon>
        <taxon>Magnoliopsida</taxon>
        <taxon>eudicotyledons</taxon>
        <taxon>Gunneridae</taxon>
        <taxon>Pentapetalae</taxon>
        <taxon>asterids</taxon>
        <taxon>campanulids</taxon>
        <taxon>Asterales</taxon>
        <taxon>Asteraceae</taxon>
        <taxon>Asteroideae</taxon>
        <taxon>Heliantheae alliance</taxon>
        <taxon>Heliantheae</taxon>
        <taxon>Helianthus</taxon>
    </lineage>
</organism>
<comment type="caution">
    <text evidence="1">The sequence shown here is derived from an EMBL/GenBank/DDBJ whole genome shotgun (WGS) entry which is preliminary data.</text>
</comment>
<reference evidence="1" key="2">
    <citation type="submission" date="2020-06" db="EMBL/GenBank/DDBJ databases">
        <title>Helianthus annuus Genome sequencing and assembly Release 2.</title>
        <authorList>
            <person name="Gouzy J."/>
            <person name="Langlade N."/>
            <person name="Munos S."/>
        </authorList>
    </citation>
    <scope>NUCLEOTIDE SEQUENCE</scope>
    <source>
        <tissue evidence="1">Leaves</tissue>
    </source>
</reference>
<dbReference type="EMBL" id="MNCJ02000317">
    <property type="protein sequence ID" value="KAF5818778.1"/>
    <property type="molecule type" value="Genomic_DNA"/>
</dbReference>
<proteinExistence type="predicted"/>
<name>A0A9K3JPP4_HELAN</name>
<evidence type="ECO:0000313" key="2">
    <source>
        <dbReference type="Proteomes" id="UP000215914"/>
    </source>
</evidence>
<reference evidence="1" key="1">
    <citation type="journal article" date="2017" name="Nature">
        <title>The sunflower genome provides insights into oil metabolism, flowering and Asterid evolution.</title>
        <authorList>
            <person name="Badouin H."/>
            <person name="Gouzy J."/>
            <person name="Grassa C.J."/>
            <person name="Murat F."/>
            <person name="Staton S.E."/>
            <person name="Cottret L."/>
            <person name="Lelandais-Briere C."/>
            <person name="Owens G.L."/>
            <person name="Carrere S."/>
            <person name="Mayjonade B."/>
            <person name="Legrand L."/>
            <person name="Gill N."/>
            <person name="Kane N.C."/>
            <person name="Bowers J.E."/>
            <person name="Hubner S."/>
            <person name="Bellec A."/>
            <person name="Berard A."/>
            <person name="Berges H."/>
            <person name="Blanchet N."/>
            <person name="Boniface M.C."/>
            <person name="Brunel D."/>
            <person name="Catrice O."/>
            <person name="Chaidir N."/>
            <person name="Claudel C."/>
            <person name="Donnadieu C."/>
            <person name="Faraut T."/>
            <person name="Fievet G."/>
            <person name="Helmstetter N."/>
            <person name="King M."/>
            <person name="Knapp S.J."/>
            <person name="Lai Z."/>
            <person name="Le Paslier M.C."/>
            <person name="Lippi Y."/>
            <person name="Lorenzon L."/>
            <person name="Mandel J.R."/>
            <person name="Marage G."/>
            <person name="Marchand G."/>
            <person name="Marquand E."/>
            <person name="Bret-Mestries E."/>
            <person name="Morien E."/>
            <person name="Nambeesan S."/>
            <person name="Nguyen T."/>
            <person name="Pegot-Espagnet P."/>
            <person name="Pouilly N."/>
            <person name="Raftis F."/>
            <person name="Sallet E."/>
            <person name="Schiex T."/>
            <person name="Thomas J."/>
            <person name="Vandecasteele C."/>
            <person name="Vares D."/>
            <person name="Vear F."/>
            <person name="Vautrin S."/>
            <person name="Crespi M."/>
            <person name="Mangin B."/>
            <person name="Burke J.M."/>
            <person name="Salse J."/>
            <person name="Munos S."/>
            <person name="Vincourt P."/>
            <person name="Rieseberg L.H."/>
            <person name="Langlade N.B."/>
        </authorList>
    </citation>
    <scope>NUCLEOTIDE SEQUENCE</scope>
    <source>
        <tissue evidence="1">Leaves</tissue>
    </source>
</reference>
<accession>A0A9K3JPP4</accession>
<dbReference type="Proteomes" id="UP000215914">
    <property type="component" value="Unassembled WGS sequence"/>
</dbReference>
<dbReference type="Gramene" id="mRNA:HanXRQr2_Chr02g0069991">
    <property type="protein sequence ID" value="CDS:HanXRQr2_Chr02g0069991.1"/>
    <property type="gene ID" value="HanXRQr2_Chr02g0069991"/>
</dbReference>